<dbReference type="InterPro" id="IPR042206">
    <property type="entry name" value="CRISPR-assoc_Cas1_C"/>
</dbReference>
<dbReference type="Gene3D" id="3.100.10.20">
    <property type="entry name" value="CRISPR-associated endonuclease Cas1, N-terminal domain"/>
    <property type="match status" value="1"/>
</dbReference>
<evidence type="ECO:0000313" key="16">
    <source>
        <dbReference type="EMBL" id="AIJ34438.1"/>
    </source>
</evidence>
<evidence type="ECO:0000256" key="1">
    <source>
        <dbReference type="ARBA" id="ARBA00022722"/>
    </source>
</evidence>
<dbReference type="InterPro" id="IPR042211">
    <property type="entry name" value="CRISPR-assoc_Cas1_N"/>
</dbReference>
<feature type="binding site" evidence="14">
    <location>
        <position position="425"/>
    </location>
    <ligand>
        <name>Mn(2+)</name>
        <dbReference type="ChEBI" id="CHEBI:29035"/>
    </ligand>
</feature>
<dbReference type="InterPro" id="IPR013343">
    <property type="entry name" value="CRISPR-assoc_prot_Cas4"/>
</dbReference>
<name>A0A076NM77_9CORY</name>
<dbReference type="PANTHER" id="PTHR34353:SF2">
    <property type="entry name" value="CRISPR-ASSOCIATED ENDONUCLEASE CAS1 1"/>
    <property type="match status" value="1"/>
</dbReference>
<dbReference type="AlphaFoldDB" id="A0A076NM77"/>
<feature type="binding site" evidence="14">
    <location>
        <position position="354"/>
    </location>
    <ligand>
        <name>Mn(2+)</name>
        <dbReference type="ChEBI" id="CHEBI:29035"/>
    </ligand>
</feature>
<dbReference type="InterPro" id="IPR011604">
    <property type="entry name" value="PDDEXK-like_dom_sf"/>
</dbReference>
<evidence type="ECO:0000313" key="17">
    <source>
        <dbReference type="EMBL" id="SNV87295.1"/>
    </source>
</evidence>
<protein>
    <recommendedName>
        <fullName evidence="14">CRISPR-associated endonuclease Cas1</fullName>
        <ecNumber evidence="14">3.1.-.-</ecNumber>
    </recommendedName>
</protein>
<comment type="similarity">
    <text evidence="14">Belongs to the CRISPR-associated endonuclease Cas1 family.</text>
</comment>
<dbReference type="Gene3D" id="1.20.120.920">
    <property type="entry name" value="CRISPR-associated endonuclease Cas1, C-terminal domain"/>
    <property type="match status" value="1"/>
</dbReference>
<dbReference type="STRING" id="156978.CIMIT_11620"/>
<comment type="function">
    <text evidence="14">CRISPR (clustered regularly interspaced short palindromic repeat), is an adaptive immune system that provides protection against mobile genetic elements (viruses, transposable elements and conjugative plasmids). CRISPR clusters contain spacers, sequences complementary to antecedent mobile elements, and target invading nucleic acids. CRISPR clusters are transcribed and processed into CRISPR RNA (crRNA). Acts as a dsDNA endonuclease. Involved in the integration of spacer DNA into the CRISPR cassette.</text>
</comment>
<keyword evidence="10 14" id="KW-0238">DNA-binding</keyword>
<keyword evidence="3 14" id="KW-0255">Endonuclease</keyword>
<evidence type="ECO:0000256" key="8">
    <source>
        <dbReference type="ARBA" id="ARBA00023014"/>
    </source>
</evidence>
<evidence type="ECO:0000256" key="3">
    <source>
        <dbReference type="ARBA" id="ARBA00022759"/>
    </source>
</evidence>
<dbReference type="Proteomes" id="UP000028780">
    <property type="component" value="Chromosome"/>
</dbReference>
<evidence type="ECO:0000256" key="5">
    <source>
        <dbReference type="ARBA" id="ARBA00022839"/>
    </source>
</evidence>
<dbReference type="NCBIfam" id="TIGR00287">
    <property type="entry name" value="cas1"/>
    <property type="match status" value="1"/>
</dbReference>
<evidence type="ECO:0000256" key="7">
    <source>
        <dbReference type="ARBA" id="ARBA00023004"/>
    </source>
</evidence>
<evidence type="ECO:0000256" key="10">
    <source>
        <dbReference type="ARBA" id="ARBA00023125"/>
    </source>
</evidence>
<comment type="cofactor">
    <cofactor evidence="14">
        <name>Mg(2+)</name>
        <dbReference type="ChEBI" id="CHEBI:18420"/>
    </cofactor>
    <cofactor evidence="14">
        <name>Mn(2+)</name>
        <dbReference type="ChEBI" id="CHEBI:29035"/>
    </cofactor>
</comment>
<evidence type="ECO:0000256" key="6">
    <source>
        <dbReference type="ARBA" id="ARBA00022842"/>
    </source>
</evidence>
<keyword evidence="5" id="KW-0269">Exonuclease</keyword>
<dbReference type="GO" id="GO:0004519">
    <property type="term" value="F:endonuclease activity"/>
    <property type="evidence" value="ECO:0007669"/>
    <property type="project" value="UniProtKB-UniRule"/>
</dbReference>
<dbReference type="EC" id="3.1.-.-" evidence="14"/>
<dbReference type="eggNOG" id="COG1468">
    <property type="taxonomic scope" value="Bacteria"/>
</dbReference>
<dbReference type="HAMAP" id="MF_01470">
    <property type="entry name" value="Cas1"/>
    <property type="match status" value="1"/>
</dbReference>
<reference evidence="17 19" key="2">
    <citation type="submission" date="2017-06" db="EMBL/GenBank/DDBJ databases">
        <authorList>
            <consortium name="Pathogen Informatics"/>
        </authorList>
    </citation>
    <scope>NUCLEOTIDE SEQUENCE [LARGE SCALE GENOMIC DNA]</scope>
    <source>
        <strain evidence="17 19">NCTC13015</strain>
    </source>
</reference>
<evidence type="ECO:0000256" key="2">
    <source>
        <dbReference type="ARBA" id="ARBA00022723"/>
    </source>
</evidence>
<keyword evidence="18" id="KW-1185">Reference proteome</keyword>
<dbReference type="PANTHER" id="PTHR34353">
    <property type="entry name" value="CRISPR-ASSOCIATED ENDONUCLEASE CAS1 1"/>
    <property type="match status" value="1"/>
</dbReference>
<evidence type="ECO:0000256" key="4">
    <source>
        <dbReference type="ARBA" id="ARBA00022801"/>
    </source>
</evidence>
<dbReference type="Pfam" id="PF01930">
    <property type="entry name" value="Cas_Cas4"/>
    <property type="match status" value="1"/>
</dbReference>
<dbReference type="GO" id="GO:0004527">
    <property type="term" value="F:exonuclease activity"/>
    <property type="evidence" value="ECO:0007669"/>
    <property type="project" value="UniProtKB-KW"/>
</dbReference>
<evidence type="ECO:0000256" key="12">
    <source>
        <dbReference type="ARBA" id="ARBA00033996"/>
    </source>
</evidence>
<dbReference type="GO" id="GO:0051536">
    <property type="term" value="F:iron-sulfur cluster binding"/>
    <property type="evidence" value="ECO:0007669"/>
    <property type="project" value="UniProtKB-KW"/>
</dbReference>
<evidence type="ECO:0000313" key="18">
    <source>
        <dbReference type="Proteomes" id="UP000028780"/>
    </source>
</evidence>
<proteinExistence type="inferred from homology"/>
<dbReference type="OrthoDB" id="1550386at2"/>
<accession>A0A076NM77</accession>
<keyword evidence="6 14" id="KW-0460">Magnesium</keyword>
<dbReference type="KEGG" id="cii:CIMIT_11620"/>
<dbReference type="Pfam" id="PF01867">
    <property type="entry name" value="Cas_Cas1"/>
    <property type="match status" value="1"/>
</dbReference>
<dbReference type="eggNOG" id="COG1518">
    <property type="taxonomic scope" value="Bacteria"/>
</dbReference>
<keyword evidence="4 14" id="KW-0378">Hydrolase</keyword>
<organism evidence="16 18">
    <name type="scientific">Corynebacterium imitans</name>
    <dbReference type="NCBI Taxonomy" id="156978"/>
    <lineage>
        <taxon>Bacteria</taxon>
        <taxon>Bacillati</taxon>
        <taxon>Actinomycetota</taxon>
        <taxon>Actinomycetes</taxon>
        <taxon>Mycobacteriales</taxon>
        <taxon>Corynebacteriaceae</taxon>
        <taxon>Corynebacterium</taxon>
    </lineage>
</organism>
<keyword evidence="9 14" id="KW-0051">Antiviral defense</keyword>
<reference evidence="16 18" key="1">
    <citation type="submission" date="2014-08" db="EMBL/GenBank/DDBJ databases">
        <title>Complete genome sequence of Corynebacterium imitans DSM 44264, isolated from a five-month-old boy with suspected pharyngeal diphtheria.</title>
        <authorList>
            <person name="Mollmann S."/>
            <person name="Albersmeier A."/>
            <person name="Ruckert C."/>
            <person name="Tauch A."/>
        </authorList>
    </citation>
    <scope>NUCLEOTIDE SEQUENCE [LARGE SCALE GENOMIC DNA]</scope>
    <source>
        <strain evidence="16 18">DSM 44264</strain>
    </source>
</reference>
<keyword evidence="11 14" id="KW-0464">Manganese</keyword>
<dbReference type="InterPro" id="IPR022765">
    <property type="entry name" value="Dna2/Cas4_DUF83"/>
</dbReference>
<evidence type="ECO:0000256" key="13">
    <source>
        <dbReference type="ARBA" id="ARBA00038592"/>
    </source>
</evidence>
<feature type="domain" description="DUF83" evidence="15">
    <location>
        <begin position="11"/>
        <end position="185"/>
    </location>
</feature>
<keyword evidence="7" id="KW-0408">Iron</keyword>
<dbReference type="Proteomes" id="UP000215374">
    <property type="component" value="Chromosome 1"/>
</dbReference>
<evidence type="ECO:0000259" key="15">
    <source>
        <dbReference type="Pfam" id="PF01930"/>
    </source>
</evidence>
<dbReference type="NCBIfam" id="TIGR00372">
    <property type="entry name" value="cas4"/>
    <property type="match status" value="1"/>
</dbReference>
<dbReference type="GO" id="GO:0046872">
    <property type="term" value="F:metal ion binding"/>
    <property type="evidence" value="ECO:0007669"/>
    <property type="project" value="UniProtKB-UniRule"/>
</dbReference>
<dbReference type="Gene3D" id="3.90.320.10">
    <property type="match status" value="1"/>
</dbReference>
<dbReference type="EMBL" id="CP009211">
    <property type="protein sequence ID" value="AIJ34438.1"/>
    <property type="molecule type" value="Genomic_DNA"/>
</dbReference>
<dbReference type="CDD" id="cd09634">
    <property type="entry name" value="Cas1_I-II-III"/>
    <property type="match status" value="1"/>
</dbReference>
<evidence type="ECO:0000313" key="19">
    <source>
        <dbReference type="Proteomes" id="UP000215374"/>
    </source>
</evidence>
<keyword evidence="8" id="KW-0411">Iron-sulfur</keyword>
<dbReference type="GO" id="GO:0003677">
    <property type="term" value="F:DNA binding"/>
    <property type="evidence" value="ECO:0007669"/>
    <property type="project" value="UniProtKB-KW"/>
</dbReference>
<dbReference type="InterPro" id="IPR002729">
    <property type="entry name" value="CRISPR-assoc_Cas1"/>
</dbReference>
<feature type="binding site" evidence="14">
    <location>
        <position position="440"/>
    </location>
    <ligand>
        <name>Mn(2+)</name>
        <dbReference type="ChEBI" id="CHEBI:29035"/>
    </ligand>
</feature>
<comment type="catalytic activity">
    <reaction evidence="12">
        <text>exonucleolytic cleavage in the 5'- to 3'-direction to yield nucleoside 3'-phosphates.</text>
        <dbReference type="EC" id="3.1.12.1"/>
    </reaction>
</comment>
<sequence>MTREEDFLPISLVLHTAFCERRAWLEANGESTLTYQMQAGDNAHEAVDTVAHSRTHRLTSYPLRSERLGIVGKADVVEVFEGNEVGLVEHKATPVRRKAQVTPANRLQLALQRECLRDAGFDVIEQSIYFTDHRRRVEVELTDDDSQVATDTIARTRAIVDSTHAPVPLLDDERCSRCSHFSICLPDEHHGGNARRRIHAADPDGQVLHLTMQGSRASIRKGRVVVEKSGERLADAPLARIHGVVVHGNIDLSSALHRNLLWDNVPVVWCSSTGRVYGFSKPADGPNGGARVQQHVLSSRGCLPIARGMVQAKIWNQATLLRRNGDAPDAIRYLQAEAERAATAADIPELFGIEGDAAAQYFHEFGSMLRPAQMETLGWQWKGRHGRGASDPLNILLNYCYGLLRAEVLRAILSCGLDPHAGFLHSSGRNKPALALDLMEEFRAPLADSVVLSLVNRREIKASDFTHVNGAARLRDQARRKVIAAFERRVQTSIRHPLFGYDATWRRVIEIQARMVLGVITGSQPSYEGVRVR</sequence>
<dbReference type="GO" id="GO:0043571">
    <property type="term" value="P:maintenance of CRISPR repeat elements"/>
    <property type="evidence" value="ECO:0007669"/>
    <property type="project" value="UniProtKB-UniRule"/>
</dbReference>
<evidence type="ECO:0000256" key="14">
    <source>
        <dbReference type="HAMAP-Rule" id="MF_01470"/>
    </source>
</evidence>
<dbReference type="RefSeq" id="WP_038593184.1">
    <property type="nucleotide sequence ID" value="NZ_CP009211.1"/>
</dbReference>
<evidence type="ECO:0000256" key="11">
    <source>
        <dbReference type="ARBA" id="ARBA00023211"/>
    </source>
</evidence>
<keyword evidence="2 14" id="KW-0479">Metal-binding</keyword>
<keyword evidence="1 14" id="KW-0540">Nuclease</keyword>
<evidence type="ECO:0000256" key="9">
    <source>
        <dbReference type="ARBA" id="ARBA00023118"/>
    </source>
</evidence>
<dbReference type="GO" id="GO:0051607">
    <property type="term" value="P:defense response to virus"/>
    <property type="evidence" value="ECO:0007669"/>
    <property type="project" value="UniProtKB-UniRule"/>
</dbReference>
<dbReference type="HOGENOM" id="CLU_466793_0_0_11"/>
<gene>
    <name evidence="14" type="primary">cas1</name>
    <name evidence="16" type="ORF">CIMIT_11620</name>
    <name evidence="17" type="ORF">SAMEA4535761_02381</name>
</gene>
<dbReference type="EMBL" id="LT906467">
    <property type="protein sequence ID" value="SNV87295.1"/>
    <property type="molecule type" value="Genomic_DNA"/>
</dbReference>
<dbReference type="InterPro" id="IPR050646">
    <property type="entry name" value="Cas1"/>
</dbReference>
<comment type="subunit">
    <text evidence="13 14">Homodimer, forms a heterotetramer with a Cas2 homodimer.</text>
</comment>